<feature type="binding site" evidence="6">
    <location>
        <position position="218"/>
    </location>
    <ligand>
        <name>FMN</name>
        <dbReference type="ChEBI" id="CHEBI:58210"/>
    </ligand>
</feature>
<accession>A0A1H3UJI1</accession>
<dbReference type="Pfam" id="PF00296">
    <property type="entry name" value="Bac_luciferase"/>
    <property type="match status" value="1"/>
</dbReference>
<protein>
    <submittedName>
        <fullName evidence="8">FMN-dependent oxidoreductase, nitrilotriacetate monooxygenase family</fullName>
    </submittedName>
</protein>
<dbReference type="InterPro" id="IPR011251">
    <property type="entry name" value="Luciferase-like_dom"/>
</dbReference>
<evidence type="ECO:0000256" key="3">
    <source>
        <dbReference type="ARBA" id="ARBA00023002"/>
    </source>
</evidence>
<dbReference type="PANTHER" id="PTHR30011:SF16">
    <property type="entry name" value="C2H2 FINGER DOMAIN TRANSCRIPTION FACTOR (EUROFUNG)-RELATED"/>
    <property type="match status" value="1"/>
</dbReference>
<dbReference type="SUPFAM" id="SSF51679">
    <property type="entry name" value="Bacterial luciferase-like"/>
    <property type="match status" value="1"/>
</dbReference>
<sequence>MKQIILAAHFPGVNNTTVWSDPASGSQIAFDSFARFARTAERGKFDFFFLAEGLRLREQRGLIHDLDVVGRPDSVTLLAGLAAVTSHLGLAATVNATYNEPYELARKLASLDHLTGGRAGWNVVTTSDAFTGENFRRGGYLERADRYTRAAEVLRTARELWDTWPADELVADAAAGVFARHGDPGAFSHTGQHVEIHGHFTVPRSPQGRPLIIQAGDSDPGREFAARDADAIFSRHGTLEAGKAFYADVKGRMAAYGRHPDELKILPASTFVLGDTEAEARDKAHHIRRQQVSPQTAILLLEQLWNKDLSDHDPDGPLPAFDPVADDDSIIKGRTRLFDDHVATAREWRAMAEAKNLGIRDLIIEVTGRQTFIGTPATVAATLDEFVQNDAADGFILVPHIVPGGLDDFVDTVVPLLQERGVFRADYATSTLRGHLGLEV</sequence>
<evidence type="ECO:0000256" key="4">
    <source>
        <dbReference type="ARBA" id="ARBA00023033"/>
    </source>
</evidence>
<keyword evidence="9" id="KW-1185">Reference proteome</keyword>
<dbReference type="InterPro" id="IPR016215">
    <property type="entry name" value="NTA_MOA"/>
</dbReference>
<dbReference type="PIRSF" id="PIRSF000337">
    <property type="entry name" value="NTA_MOA"/>
    <property type="match status" value="1"/>
</dbReference>
<dbReference type="Gene3D" id="3.20.20.30">
    <property type="entry name" value="Luciferase-like domain"/>
    <property type="match status" value="1"/>
</dbReference>
<dbReference type="GO" id="GO:0016705">
    <property type="term" value="F:oxidoreductase activity, acting on paired donors, with incorporation or reduction of molecular oxygen"/>
    <property type="evidence" value="ECO:0007669"/>
    <property type="project" value="InterPro"/>
</dbReference>
<dbReference type="InterPro" id="IPR036661">
    <property type="entry name" value="Luciferase-like_sf"/>
</dbReference>
<organism evidence="8 9">
    <name type="scientific">Asanoa ishikariensis</name>
    <dbReference type="NCBI Taxonomy" id="137265"/>
    <lineage>
        <taxon>Bacteria</taxon>
        <taxon>Bacillati</taxon>
        <taxon>Actinomycetota</taxon>
        <taxon>Actinomycetes</taxon>
        <taxon>Micromonosporales</taxon>
        <taxon>Micromonosporaceae</taxon>
        <taxon>Asanoa</taxon>
    </lineage>
</organism>
<dbReference type="NCBIfam" id="TIGR03860">
    <property type="entry name" value="FMN_nitrolo"/>
    <property type="match status" value="1"/>
</dbReference>
<evidence type="ECO:0000256" key="6">
    <source>
        <dbReference type="PIRSR" id="PIRSR000337-1"/>
    </source>
</evidence>
<dbReference type="GO" id="GO:0004497">
    <property type="term" value="F:monooxygenase activity"/>
    <property type="evidence" value="ECO:0007669"/>
    <property type="project" value="UniProtKB-KW"/>
</dbReference>
<feature type="binding site" evidence="6">
    <location>
        <position position="147"/>
    </location>
    <ligand>
        <name>FMN</name>
        <dbReference type="ChEBI" id="CHEBI:58210"/>
    </ligand>
</feature>
<dbReference type="InterPro" id="IPR051260">
    <property type="entry name" value="Diverse_substr_monoxygenases"/>
</dbReference>
<dbReference type="EMBL" id="FNQB01000004">
    <property type="protein sequence ID" value="SDZ62528.1"/>
    <property type="molecule type" value="Genomic_DNA"/>
</dbReference>
<comment type="similarity">
    <text evidence="5">Belongs to the NtaA/SnaA/DszA monooxygenase family.</text>
</comment>
<evidence type="ECO:0000256" key="5">
    <source>
        <dbReference type="ARBA" id="ARBA00033748"/>
    </source>
</evidence>
<feature type="binding site" evidence="6">
    <location>
        <position position="93"/>
    </location>
    <ligand>
        <name>FMN</name>
        <dbReference type="ChEBI" id="CHEBI:58210"/>
    </ligand>
</feature>
<feature type="domain" description="Luciferase-like" evidence="7">
    <location>
        <begin position="24"/>
        <end position="388"/>
    </location>
</feature>
<evidence type="ECO:0000313" key="9">
    <source>
        <dbReference type="Proteomes" id="UP000199632"/>
    </source>
</evidence>
<reference evidence="9" key="1">
    <citation type="submission" date="2016-10" db="EMBL/GenBank/DDBJ databases">
        <authorList>
            <person name="Varghese N."/>
            <person name="Submissions S."/>
        </authorList>
    </citation>
    <scope>NUCLEOTIDE SEQUENCE [LARGE SCALE GENOMIC DNA]</scope>
    <source>
        <strain evidence="9">DSM 44718</strain>
    </source>
</reference>
<dbReference type="AlphaFoldDB" id="A0A1H3UJI1"/>
<dbReference type="STRING" id="137265.SAMN05421684_7490"/>
<dbReference type="PANTHER" id="PTHR30011">
    <property type="entry name" value="ALKANESULFONATE MONOOXYGENASE-RELATED"/>
    <property type="match status" value="1"/>
</dbReference>
<evidence type="ECO:0000256" key="1">
    <source>
        <dbReference type="ARBA" id="ARBA00022630"/>
    </source>
</evidence>
<keyword evidence="2 6" id="KW-0288">FMN</keyword>
<keyword evidence="3" id="KW-0560">Oxidoreductase</keyword>
<gene>
    <name evidence="8" type="ORF">SAMN05421684_7490</name>
</gene>
<proteinExistence type="inferred from homology"/>
<keyword evidence="1 6" id="KW-0285">Flavoprotein</keyword>
<name>A0A1H3UJI1_9ACTN</name>
<evidence type="ECO:0000313" key="8">
    <source>
        <dbReference type="EMBL" id="SDZ62528.1"/>
    </source>
</evidence>
<dbReference type="RefSeq" id="WP_090802719.1">
    <property type="nucleotide sequence ID" value="NZ_BOND01000005.1"/>
</dbReference>
<keyword evidence="4 8" id="KW-0503">Monooxygenase</keyword>
<evidence type="ECO:0000259" key="7">
    <source>
        <dbReference type="Pfam" id="PF00296"/>
    </source>
</evidence>
<dbReference type="OrthoDB" id="4437611at2"/>
<evidence type="ECO:0000256" key="2">
    <source>
        <dbReference type="ARBA" id="ARBA00022643"/>
    </source>
</evidence>
<dbReference type="Proteomes" id="UP000199632">
    <property type="component" value="Unassembled WGS sequence"/>
</dbReference>
<dbReference type="CDD" id="cd01095">
    <property type="entry name" value="Nitrilotriacetate_monoxgenase"/>
    <property type="match status" value="1"/>
</dbReference>